<feature type="domain" description="DUF5614" evidence="5">
    <location>
        <begin position="14"/>
        <end position="198"/>
    </location>
</feature>
<name>A0A2G8LF83_STIJA</name>
<dbReference type="PANTHER" id="PTHR13379:SF0">
    <property type="entry name" value="UPF0415 PROTEIN C7ORF25"/>
    <property type="match status" value="1"/>
</dbReference>
<feature type="region of interest" description="Disordered" evidence="3">
    <location>
        <begin position="358"/>
        <end position="389"/>
    </location>
</feature>
<evidence type="ECO:0000313" key="7">
    <source>
        <dbReference type="Proteomes" id="UP000230750"/>
    </source>
</evidence>
<gene>
    <name evidence="6" type="ORF">BSL78_04199</name>
</gene>
<dbReference type="OrthoDB" id="441890at2759"/>
<organism evidence="6 7">
    <name type="scientific">Stichopus japonicus</name>
    <name type="common">Sea cucumber</name>
    <dbReference type="NCBI Taxonomy" id="307972"/>
    <lineage>
        <taxon>Eukaryota</taxon>
        <taxon>Metazoa</taxon>
        <taxon>Echinodermata</taxon>
        <taxon>Eleutherozoa</taxon>
        <taxon>Echinozoa</taxon>
        <taxon>Holothuroidea</taxon>
        <taxon>Aspidochirotacea</taxon>
        <taxon>Aspidochirotida</taxon>
        <taxon>Stichopodidae</taxon>
        <taxon>Apostichopus</taxon>
    </lineage>
</organism>
<evidence type="ECO:0000256" key="1">
    <source>
        <dbReference type="ARBA" id="ARBA00006588"/>
    </source>
</evidence>
<dbReference type="Pfam" id="PF18474">
    <property type="entry name" value="DUF5614"/>
    <property type="match status" value="1"/>
</dbReference>
<comment type="similarity">
    <text evidence="1">Belongs to the UPF0415 family.</text>
</comment>
<dbReference type="STRING" id="307972.A0A2G8LF83"/>
<evidence type="ECO:0000313" key="6">
    <source>
        <dbReference type="EMBL" id="PIK58887.1"/>
    </source>
</evidence>
<evidence type="ECO:0000259" key="5">
    <source>
        <dbReference type="Pfam" id="PF18474"/>
    </source>
</evidence>
<accession>A0A2G8LF83</accession>
<proteinExistence type="inferred from homology"/>
<dbReference type="Pfam" id="PF07000">
    <property type="entry name" value="DUF1308"/>
    <property type="match status" value="1"/>
</dbReference>
<dbReference type="InterPro" id="IPR010733">
    <property type="entry name" value="DUF1308"/>
</dbReference>
<dbReference type="InterPro" id="IPR041076">
    <property type="entry name" value="DUF5614"/>
</dbReference>
<protein>
    <submittedName>
        <fullName evidence="6">Putative UPF0415 protein C7orf25-like</fullName>
    </submittedName>
</protein>
<dbReference type="AlphaFoldDB" id="A0A2G8LF83"/>
<dbReference type="EMBL" id="MRZV01000099">
    <property type="protein sequence ID" value="PIK58887.1"/>
    <property type="molecule type" value="Genomic_DNA"/>
</dbReference>
<evidence type="ECO:0000256" key="2">
    <source>
        <dbReference type="SAM" id="Coils"/>
    </source>
</evidence>
<comment type="caution">
    <text evidence="6">The sequence shown here is derived from an EMBL/GenBank/DDBJ whole genome shotgun (WGS) entry which is preliminary data.</text>
</comment>
<reference evidence="6 7" key="1">
    <citation type="journal article" date="2017" name="PLoS Biol.">
        <title>The sea cucumber genome provides insights into morphological evolution and visceral regeneration.</title>
        <authorList>
            <person name="Zhang X."/>
            <person name="Sun L."/>
            <person name="Yuan J."/>
            <person name="Sun Y."/>
            <person name="Gao Y."/>
            <person name="Zhang L."/>
            <person name="Li S."/>
            <person name="Dai H."/>
            <person name="Hamel J.F."/>
            <person name="Liu C."/>
            <person name="Yu Y."/>
            <person name="Liu S."/>
            <person name="Lin W."/>
            <person name="Guo K."/>
            <person name="Jin S."/>
            <person name="Xu P."/>
            <person name="Storey K.B."/>
            <person name="Huan P."/>
            <person name="Zhang T."/>
            <person name="Zhou Y."/>
            <person name="Zhang J."/>
            <person name="Lin C."/>
            <person name="Li X."/>
            <person name="Xing L."/>
            <person name="Huo D."/>
            <person name="Sun M."/>
            <person name="Wang L."/>
            <person name="Mercier A."/>
            <person name="Li F."/>
            <person name="Yang H."/>
            <person name="Xiang J."/>
        </authorList>
    </citation>
    <scope>NUCLEOTIDE SEQUENCE [LARGE SCALE GENOMIC DNA]</scope>
    <source>
        <strain evidence="6">Shaxun</strain>
        <tissue evidence="6">Muscle</tissue>
    </source>
</reference>
<feature type="coiled-coil region" evidence="2">
    <location>
        <begin position="5"/>
        <end position="32"/>
    </location>
</feature>
<dbReference type="Proteomes" id="UP000230750">
    <property type="component" value="Unassembled WGS sequence"/>
</dbReference>
<keyword evidence="2" id="KW-0175">Coiled coil</keyword>
<dbReference type="PANTHER" id="PTHR13379">
    <property type="entry name" value="UNCHARACTERIZED DUF1308"/>
    <property type="match status" value="1"/>
</dbReference>
<evidence type="ECO:0000256" key="3">
    <source>
        <dbReference type="SAM" id="MobiDB-lite"/>
    </source>
</evidence>
<keyword evidence="7" id="KW-1185">Reference proteome</keyword>
<evidence type="ECO:0000259" key="4">
    <source>
        <dbReference type="Pfam" id="PF07000"/>
    </source>
</evidence>
<sequence>MELSEEEKNERVDQLLKKADELLGRVDDLKEQLDHSEGGYSKLIGKIEAEKSFVSSLLSKDTPVKENSLRSTNLIHLEALTYTAENIGHVTRVMSPLKFLTQDQDKINIVVDVIGQNGKVWVKVTARNAEALHRTWLDGGDYGDHDIVQQVQFYQLASQQNPVGYTHPKVHVVFYNGVTQDIVDELSELGVTVHGHIFNDIDEAKTGRPTLPVFPGVDDQEESTSESGVSNKPLVNMDVTTLIALVSELSHGGCTFSFKESYIEDLAKQERKTPFLSPMEDFIKNKDLIVCKTALRDFQNILDTIAGPNELARAKRLLKRIRVVEDQLSARSETLTESNRIKRNSKITFGTGDALGAITTTGGRVSRPHPPIPCLDKKKQSNPEKVLNPQMPTHVPSLFADSIHVELAEEIRLGGGIGWICLSRR</sequence>
<feature type="domain" description="DUF1308" evidence="4">
    <location>
        <begin position="235"/>
        <end position="362"/>
    </location>
</feature>